<feature type="transmembrane region" description="Helical" evidence="5">
    <location>
        <begin position="69"/>
        <end position="88"/>
    </location>
</feature>
<gene>
    <name evidence="7" type="ORF">RFH988_LOCUS9964</name>
</gene>
<proteinExistence type="predicted"/>
<dbReference type="InterPro" id="IPR009908">
    <property type="entry name" value="Methylamine_util_MauE"/>
</dbReference>
<feature type="transmembrane region" description="Helical" evidence="5">
    <location>
        <begin position="100"/>
        <end position="117"/>
    </location>
</feature>
<evidence type="ECO:0000256" key="2">
    <source>
        <dbReference type="ARBA" id="ARBA00022692"/>
    </source>
</evidence>
<dbReference type="GO" id="GO:0030416">
    <property type="term" value="P:methylamine metabolic process"/>
    <property type="evidence" value="ECO:0007669"/>
    <property type="project" value="InterPro"/>
</dbReference>
<accession>A0A814AUR8</accession>
<protein>
    <recommendedName>
        <fullName evidence="6">Methylamine utilisation protein MauE domain-containing protein</fullName>
    </recommendedName>
</protein>
<evidence type="ECO:0000313" key="8">
    <source>
        <dbReference type="Proteomes" id="UP000663882"/>
    </source>
</evidence>
<comment type="caution">
    <text evidence="7">The sequence shown here is derived from an EMBL/GenBank/DDBJ whole genome shotgun (WGS) entry which is preliminary data.</text>
</comment>
<comment type="subcellular location">
    <subcellularLocation>
        <location evidence="1">Membrane</location>
        <topology evidence="1">Multi-pass membrane protein</topology>
    </subcellularLocation>
</comment>
<evidence type="ECO:0000256" key="1">
    <source>
        <dbReference type="ARBA" id="ARBA00004141"/>
    </source>
</evidence>
<dbReference type="GO" id="GO:0016020">
    <property type="term" value="C:membrane"/>
    <property type="evidence" value="ECO:0007669"/>
    <property type="project" value="UniProtKB-SubCell"/>
</dbReference>
<dbReference type="Proteomes" id="UP000663882">
    <property type="component" value="Unassembled WGS sequence"/>
</dbReference>
<keyword evidence="2 5" id="KW-0812">Transmembrane</keyword>
<dbReference type="AlphaFoldDB" id="A0A814AUR8"/>
<evidence type="ECO:0000256" key="4">
    <source>
        <dbReference type="ARBA" id="ARBA00023136"/>
    </source>
</evidence>
<keyword evidence="4 5" id="KW-0472">Membrane</keyword>
<feature type="transmembrane region" description="Helical" evidence="5">
    <location>
        <begin position="7"/>
        <end position="25"/>
    </location>
</feature>
<evidence type="ECO:0000259" key="6">
    <source>
        <dbReference type="Pfam" id="PF07291"/>
    </source>
</evidence>
<sequence length="129" mass="15455">MSTILHLFFMYLMAIFYIIAGISHFLTPKFYLAIMPRYMPYHLELVYLSGICEIICGLMIFFKRTRRLGAWLTIALLIAVYPANIQMVQDYWSNNHPQKYAILVRLPLQFVFIWWAYQYTKPIQHSKLH</sequence>
<dbReference type="PANTHER" id="PTHR36974:SF1">
    <property type="entry name" value="DOXX FAMILY MEMBRANE PROTEIN"/>
    <property type="match status" value="1"/>
</dbReference>
<evidence type="ECO:0000313" key="7">
    <source>
        <dbReference type="EMBL" id="CAF0920441.1"/>
    </source>
</evidence>
<feature type="transmembrane region" description="Helical" evidence="5">
    <location>
        <begin position="45"/>
        <end position="62"/>
    </location>
</feature>
<keyword evidence="3 5" id="KW-1133">Transmembrane helix</keyword>
<name>A0A814AUR8_9BILA</name>
<reference evidence="7" key="1">
    <citation type="submission" date="2021-02" db="EMBL/GenBank/DDBJ databases">
        <authorList>
            <person name="Nowell W R."/>
        </authorList>
    </citation>
    <scope>NUCLEOTIDE SEQUENCE</scope>
</reference>
<dbReference type="EMBL" id="CAJNOO010000364">
    <property type="protein sequence ID" value="CAF0920441.1"/>
    <property type="molecule type" value="Genomic_DNA"/>
</dbReference>
<dbReference type="PANTHER" id="PTHR36974">
    <property type="entry name" value="MEMBRANE PROTEIN-RELATED"/>
    <property type="match status" value="1"/>
</dbReference>
<dbReference type="Pfam" id="PF07291">
    <property type="entry name" value="MauE"/>
    <property type="match status" value="1"/>
</dbReference>
<evidence type="ECO:0000256" key="5">
    <source>
        <dbReference type="SAM" id="Phobius"/>
    </source>
</evidence>
<feature type="domain" description="Methylamine utilisation protein MauE" evidence="6">
    <location>
        <begin position="4"/>
        <end position="79"/>
    </location>
</feature>
<evidence type="ECO:0000256" key="3">
    <source>
        <dbReference type="ARBA" id="ARBA00022989"/>
    </source>
</evidence>
<organism evidence="7 8">
    <name type="scientific">Rotaria sordida</name>
    <dbReference type="NCBI Taxonomy" id="392033"/>
    <lineage>
        <taxon>Eukaryota</taxon>
        <taxon>Metazoa</taxon>
        <taxon>Spiralia</taxon>
        <taxon>Gnathifera</taxon>
        <taxon>Rotifera</taxon>
        <taxon>Eurotatoria</taxon>
        <taxon>Bdelloidea</taxon>
        <taxon>Philodinida</taxon>
        <taxon>Philodinidae</taxon>
        <taxon>Rotaria</taxon>
    </lineage>
</organism>
<dbReference type="OrthoDB" id="9976313at2759"/>